<sequence>MFVVPCHHLISIEWLIWQHVYGKGKGEGKPLGYMINTEALEDVKL</sequence>
<protein>
    <submittedName>
        <fullName evidence="1">Uncharacterized protein</fullName>
    </submittedName>
</protein>
<accession>A0ABM5LXJ6</accession>
<organism evidence="1 2">
    <name type="scientific">Bacillus atrophaeus (strain 1942)</name>
    <dbReference type="NCBI Taxonomy" id="720555"/>
    <lineage>
        <taxon>Bacteria</taxon>
        <taxon>Bacillati</taxon>
        <taxon>Bacillota</taxon>
        <taxon>Bacilli</taxon>
        <taxon>Bacillales</taxon>
        <taxon>Bacillaceae</taxon>
        <taxon>Bacillus</taxon>
    </lineage>
</organism>
<keyword evidence="2" id="KW-1185">Reference proteome</keyword>
<dbReference type="EMBL" id="CP002207">
    <property type="protein sequence ID" value="ADP32660.1"/>
    <property type="molecule type" value="Genomic_DNA"/>
</dbReference>
<proteinExistence type="predicted"/>
<dbReference type="Proteomes" id="UP000006867">
    <property type="component" value="Chromosome"/>
</dbReference>
<evidence type="ECO:0000313" key="1">
    <source>
        <dbReference type="EMBL" id="ADP32660.1"/>
    </source>
</evidence>
<name>A0ABM5LXJ6_BACA1</name>
<gene>
    <name evidence="1" type="ordered locus">BATR1942_08635</name>
</gene>
<reference evidence="1 2" key="1">
    <citation type="journal article" date="2011" name="Front. Microbiol.">
        <title>Genomic signatures of strain selection and enhancement in Bacillus atrophaeus var. globigii, a historical biowarfare simulant.</title>
        <authorList>
            <person name="Gibbons H.S."/>
            <person name="Broomall S.M."/>
            <person name="McNew L.A."/>
            <person name="Daligault H."/>
            <person name="Chapman C."/>
            <person name="Bruce D."/>
            <person name="Karavis M."/>
            <person name="Krepps M."/>
            <person name="McGregor P.A."/>
            <person name="Hong C."/>
            <person name="Park K.H."/>
            <person name="Akmal A."/>
            <person name="Feldman A."/>
            <person name="Lin J.S."/>
            <person name="Chang W.E."/>
            <person name="Higgs B.W."/>
            <person name="Demirev P."/>
            <person name="Lindquist J."/>
            <person name="Liem A."/>
            <person name="Fochler E."/>
            <person name="Read T.D."/>
            <person name="Tapia R."/>
            <person name="Johnson S."/>
            <person name="Bishop-Lilly K.A."/>
            <person name="Detter C."/>
            <person name="Han C."/>
            <person name="Sozhamannan S."/>
            <person name="Rosenzweig C.N."/>
            <person name="Skowronski E.W."/>
        </authorList>
    </citation>
    <scope>NUCLEOTIDE SEQUENCE [LARGE SCALE GENOMIC DNA]</scope>
    <source>
        <strain evidence="1 2">1942</strain>
    </source>
</reference>
<evidence type="ECO:0000313" key="2">
    <source>
        <dbReference type="Proteomes" id="UP000006867"/>
    </source>
</evidence>